<evidence type="ECO:0000313" key="2">
    <source>
        <dbReference type="Proteomes" id="UP000001396"/>
    </source>
</evidence>
<dbReference type="EMBL" id="ADBJ01000044">
    <property type="protein sequence ID" value="EFA77017.1"/>
    <property type="molecule type" value="Genomic_DNA"/>
</dbReference>
<keyword evidence="2" id="KW-1185">Reference proteome</keyword>
<organism evidence="1 2">
    <name type="scientific">Heterostelium pallidum (strain ATCC 26659 / Pp 5 / PN500)</name>
    <name type="common">Cellular slime mold</name>
    <name type="synonym">Polysphondylium pallidum</name>
    <dbReference type="NCBI Taxonomy" id="670386"/>
    <lineage>
        <taxon>Eukaryota</taxon>
        <taxon>Amoebozoa</taxon>
        <taxon>Evosea</taxon>
        <taxon>Eumycetozoa</taxon>
        <taxon>Dictyostelia</taxon>
        <taxon>Acytosteliales</taxon>
        <taxon>Acytosteliaceae</taxon>
        <taxon>Heterostelium</taxon>
    </lineage>
</organism>
<dbReference type="RefSeq" id="XP_020429147.1">
    <property type="nucleotide sequence ID" value="XM_020580560.1"/>
</dbReference>
<accession>D3BP07</accession>
<dbReference type="OMA" id="TITHYLC"/>
<proteinExistence type="predicted"/>
<dbReference type="Gene3D" id="3.40.50.300">
    <property type="entry name" value="P-loop containing nucleotide triphosphate hydrolases"/>
    <property type="match status" value="1"/>
</dbReference>
<gene>
    <name evidence="1" type="ORF">PPL_09769</name>
</gene>
<dbReference type="InterPro" id="IPR027417">
    <property type="entry name" value="P-loop_NTPase"/>
</dbReference>
<evidence type="ECO:0000313" key="1">
    <source>
        <dbReference type="EMBL" id="EFA77017.1"/>
    </source>
</evidence>
<evidence type="ECO:0008006" key="3">
    <source>
        <dbReference type="Google" id="ProtNLM"/>
    </source>
</evidence>
<reference evidence="1 2" key="1">
    <citation type="journal article" date="2011" name="Genome Res.">
        <title>Phylogeny-wide analysis of social amoeba genomes highlights ancient origins for complex intercellular communication.</title>
        <authorList>
            <person name="Heidel A.J."/>
            <person name="Lawal H.M."/>
            <person name="Felder M."/>
            <person name="Schilde C."/>
            <person name="Helps N.R."/>
            <person name="Tunggal B."/>
            <person name="Rivero F."/>
            <person name="John U."/>
            <person name="Schleicher M."/>
            <person name="Eichinger L."/>
            <person name="Platzer M."/>
            <person name="Noegel A.A."/>
            <person name="Schaap P."/>
            <person name="Gloeckner G."/>
        </authorList>
    </citation>
    <scope>NUCLEOTIDE SEQUENCE [LARGE SCALE GENOMIC DNA]</scope>
    <source>
        <strain evidence="2">ATCC 26659 / Pp 5 / PN500</strain>
    </source>
</reference>
<dbReference type="AlphaFoldDB" id="D3BP07"/>
<name>D3BP07_HETP5</name>
<protein>
    <recommendedName>
        <fullName evidence="3">G domain-containing protein</fullName>
    </recommendedName>
</protein>
<dbReference type="GeneID" id="31365242"/>
<sequence length="533" mass="60171">MGSISIEDKEIVGEYNTDLFCNNNNLVPDKNVNDFYNESIDMLLKTISKAIEASYITNDQIINLLLGRTGAGKTTITHYLCGEKMVLKDVVTVVDIEGTKDTIVEKKIDVEDPNVKGGSICHEKKSGTKLMSCKSTHDGEIFADTPGELDDQGPAADLAHSIGVTKGIHCAKGVRPVIVLDKDTITSVRGPEFDQILDFSSNLIENIQDRLNSFSFLFTHFDCSKPEVENYELIKTNILKQAKYEKEKDPNNNRVKLLNFIYFGISGKIDLLKVGAQTEGSYVHIVNPLNPEAIPDILSMIKSRQPIENPSQVFKYNISNASSIFIDHQCVSLQFKISQSIERGNYSQAAECLDLIKLLENRLGLKSLKESYKVSQEEITTHYNQLCSDVKLYLADVLKPACSLSMEQLVPRLSSIKFIYHLMKQRDSEEKTHFTNNNESYDHVIQCLLQISNDCESSFNTIMSFSVLKDQIDKLCSLSKFNDLFTPVKSNAIQSLTKRIIYLIDDHQIKSKTLFLFFLQSSKNEVLFFHGKY</sequence>
<dbReference type="Proteomes" id="UP000001396">
    <property type="component" value="Unassembled WGS sequence"/>
</dbReference>
<dbReference type="InParanoid" id="D3BP07"/>
<dbReference type="SUPFAM" id="SSF52540">
    <property type="entry name" value="P-loop containing nucleoside triphosphate hydrolases"/>
    <property type="match status" value="1"/>
</dbReference>
<comment type="caution">
    <text evidence="1">The sequence shown here is derived from an EMBL/GenBank/DDBJ whole genome shotgun (WGS) entry which is preliminary data.</text>
</comment>